<comment type="caution">
    <text evidence="1">The sequence shown here is derived from an EMBL/GenBank/DDBJ whole genome shotgun (WGS) entry which is preliminary data.</text>
</comment>
<dbReference type="Proteomes" id="UP000789920">
    <property type="component" value="Unassembled WGS sequence"/>
</dbReference>
<evidence type="ECO:0000313" key="2">
    <source>
        <dbReference type="Proteomes" id="UP000789920"/>
    </source>
</evidence>
<evidence type="ECO:0000313" key="1">
    <source>
        <dbReference type="EMBL" id="CAG8492582.1"/>
    </source>
</evidence>
<sequence length="52" mass="5964">MKTQPQTTWVRTRACKNKRLMISGVELTTKAESKYGKTLTNADDNEKLHKLV</sequence>
<protein>
    <submittedName>
        <fullName evidence="1">3654_t:CDS:1</fullName>
    </submittedName>
</protein>
<proteinExistence type="predicted"/>
<accession>A0ACA9KTJ9</accession>
<dbReference type="EMBL" id="CAJVQC010001342">
    <property type="protein sequence ID" value="CAG8492582.1"/>
    <property type="molecule type" value="Genomic_DNA"/>
</dbReference>
<gene>
    <name evidence="1" type="ORF">RPERSI_LOCUS1457</name>
</gene>
<reference evidence="1" key="1">
    <citation type="submission" date="2021-06" db="EMBL/GenBank/DDBJ databases">
        <authorList>
            <person name="Kallberg Y."/>
            <person name="Tangrot J."/>
            <person name="Rosling A."/>
        </authorList>
    </citation>
    <scope>NUCLEOTIDE SEQUENCE</scope>
    <source>
        <strain evidence="1">MA461A</strain>
    </source>
</reference>
<name>A0ACA9KTJ9_9GLOM</name>
<keyword evidence="2" id="KW-1185">Reference proteome</keyword>
<organism evidence="1 2">
    <name type="scientific">Racocetra persica</name>
    <dbReference type="NCBI Taxonomy" id="160502"/>
    <lineage>
        <taxon>Eukaryota</taxon>
        <taxon>Fungi</taxon>
        <taxon>Fungi incertae sedis</taxon>
        <taxon>Mucoromycota</taxon>
        <taxon>Glomeromycotina</taxon>
        <taxon>Glomeromycetes</taxon>
        <taxon>Diversisporales</taxon>
        <taxon>Gigasporaceae</taxon>
        <taxon>Racocetra</taxon>
    </lineage>
</organism>